<dbReference type="EMBL" id="CP038439">
    <property type="protein sequence ID" value="QBX35920.1"/>
    <property type="molecule type" value="Genomic_DNA"/>
</dbReference>
<proteinExistence type="predicted"/>
<dbReference type="Pfam" id="PF00392">
    <property type="entry name" value="GntR"/>
    <property type="match status" value="1"/>
</dbReference>
<evidence type="ECO:0000256" key="2">
    <source>
        <dbReference type="ARBA" id="ARBA00023125"/>
    </source>
</evidence>
<dbReference type="SUPFAM" id="SSF46785">
    <property type="entry name" value="Winged helix' DNA-binding domain"/>
    <property type="match status" value="1"/>
</dbReference>
<dbReference type="KEGG" id="plia:E4191_15410"/>
<dbReference type="Pfam" id="PF07729">
    <property type="entry name" value="FCD"/>
    <property type="match status" value="1"/>
</dbReference>
<evidence type="ECO:0000313" key="5">
    <source>
        <dbReference type="EMBL" id="QBX35920.1"/>
    </source>
</evidence>
<dbReference type="SUPFAM" id="SSF48008">
    <property type="entry name" value="GntR ligand-binding domain-like"/>
    <property type="match status" value="1"/>
</dbReference>
<evidence type="ECO:0000259" key="4">
    <source>
        <dbReference type="PROSITE" id="PS50949"/>
    </source>
</evidence>
<dbReference type="RefSeq" id="WP_135314184.1">
    <property type="nucleotide sequence ID" value="NZ_CP038439.1"/>
</dbReference>
<accession>A0A4P7HQ37</accession>
<keyword evidence="3" id="KW-0804">Transcription</keyword>
<dbReference type="PANTHER" id="PTHR43537">
    <property type="entry name" value="TRANSCRIPTIONAL REGULATOR, GNTR FAMILY"/>
    <property type="match status" value="1"/>
</dbReference>
<dbReference type="AlphaFoldDB" id="A0A4P7HQ37"/>
<organism evidence="5 6">
    <name type="scientific">Paracoccus liaowanqingii</name>
    <dbReference type="NCBI Taxonomy" id="2560053"/>
    <lineage>
        <taxon>Bacteria</taxon>
        <taxon>Pseudomonadati</taxon>
        <taxon>Pseudomonadota</taxon>
        <taxon>Alphaproteobacteria</taxon>
        <taxon>Rhodobacterales</taxon>
        <taxon>Paracoccaceae</taxon>
        <taxon>Paracoccus</taxon>
    </lineage>
</organism>
<dbReference type="SMART" id="SM00895">
    <property type="entry name" value="FCD"/>
    <property type="match status" value="1"/>
</dbReference>
<sequence>MSAKTENSADRAYRELRDALMAGRLPTDHKVTEVGLAQMLGLSRTPVRAAVSRLLIEGFLQRRSGSGLWCVVPNRDEMQAIFDIRVRLESYAASRAAMRASPAQCAQLTASARRMSDLVAHLQAGRDPDIIARIEAENALFHATILEASGALRLSLVLKSTVDVAFVSLTLQRYSLRQRLRSAGHHHEIAEAIAAGMADWAGRAMEVHILSAAATFLGQSGDASD</sequence>
<dbReference type="SMART" id="SM00345">
    <property type="entry name" value="HTH_GNTR"/>
    <property type="match status" value="1"/>
</dbReference>
<evidence type="ECO:0000256" key="1">
    <source>
        <dbReference type="ARBA" id="ARBA00023015"/>
    </source>
</evidence>
<dbReference type="Gene3D" id="1.10.10.10">
    <property type="entry name" value="Winged helix-like DNA-binding domain superfamily/Winged helix DNA-binding domain"/>
    <property type="match status" value="1"/>
</dbReference>
<gene>
    <name evidence="5" type="ORF">E4191_15410</name>
</gene>
<dbReference type="PANTHER" id="PTHR43537:SF24">
    <property type="entry name" value="GLUCONATE OPERON TRANSCRIPTIONAL REPRESSOR"/>
    <property type="match status" value="1"/>
</dbReference>
<dbReference type="InterPro" id="IPR036390">
    <property type="entry name" value="WH_DNA-bd_sf"/>
</dbReference>
<dbReference type="Gene3D" id="1.20.120.530">
    <property type="entry name" value="GntR ligand-binding domain-like"/>
    <property type="match status" value="1"/>
</dbReference>
<feature type="domain" description="HTH gntR-type" evidence="4">
    <location>
        <begin position="6"/>
        <end position="73"/>
    </location>
</feature>
<name>A0A4P7HQ37_9RHOB</name>
<dbReference type="PROSITE" id="PS50949">
    <property type="entry name" value="HTH_GNTR"/>
    <property type="match status" value="1"/>
</dbReference>
<dbReference type="InterPro" id="IPR008920">
    <property type="entry name" value="TF_FadR/GntR_C"/>
</dbReference>
<dbReference type="InterPro" id="IPR036388">
    <property type="entry name" value="WH-like_DNA-bd_sf"/>
</dbReference>
<protein>
    <submittedName>
        <fullName evidence="5">GntR family transcriptional regulator</fullName>
    </submittedName>
</protein>
<dbReference type="Proteomes" id="UP000296374">
    <property type="component" value="Chromosome"/>
</dbReference>
<reference evidence="6" key="1">
    <citation type="submission" date="2019-03" db="EMBL/GenBank/DDBJ databases">
        <authorList>
            <person name="Li J."/>
        </authorList>
    </citation>
    <scope>NUCLEOTIDE SEQUENCE [LARGE SCALE GENOMIC DNA]</scope>
    <source>
        <strain evidence="6">2251</strain>
    </source>
</reference>
<dbReference type="InterPro" id="IPR011711">
    <property type="entry name" value="GntR_C"/>
</dbReference>
<dbReference type="GO" id="GO:0003700">
    <property type="term" value="F:DNA-binding transcription factor activity"/>
    <property type="evidence" value="ECO:0007669"/>
    <property type="project" value="InterPro"/>
</dbReference>
<keyword evidence="1" id="KW-0805">Transcription regulation</keyword>
<evidence type="ECO:0000313" key="6">
    <source>
        <dbReference type="Proteomes" id="UP000296374"/>
    </source>
</evidence>
<dbReference type="GO" id="GO:0003677">
    <property type="term" value="F:DNA binding"/>
    <property type="evidence" value="ECO:0007669"/>
    <property type="project" value="UniProtKB-KW"/>
</dbReference>
<evidence type="ECO:0000256" key="3">
    <source>
        <dbReference type="ARBA" id="ARBA00023163"/>
    </source>
</evidence>
<dbReference type="InterPro" id="IPR000524">
    <property type="entry name" value="Tscrpt_reg_HTH_GntR"/>
</dbReference>
<keyword evidence="2" id="KW-0238">DNA-binding</keyword>